<feature type="domain" description="GGDEF" evidence="1">
    <location>
        <begin position="57"/>
        <end position="187"/>
    </location>
</feature>
<accession>A0A645H3L6</accession>
<dbReference type="GO" id="GO:0005886">
    <property type="term" value="C:plasma membrane"/>
    <property type="evidence" value="ECO:0007669"/>
    <property type="project" value="TreeGrafter"/>
</dbReference>
<dbReference type="CDD" id="cd01949">
    <property type="entry name" value="GGDEF"/>
    <property type="match status" value="1"/>
</dbReference>
<reference evidence="2" key="1">
    <citation type="submission" date="2019-08" db="EMBL/GenBank/DDBJ databases">
        <authorList>
            <person name="Kucharzyk K."/>
            <person name="Murdoch R.W."/>
            <person name="Higgins S."/>
            <person name="Loffler F."/>
        </authorList>
    </citation>
    <scope>NUCLEOTIDE SEQUENCE</scope>
</reference>
<dbReference type="EMBL" id="VSSQ01085724">
    <property type="protein sequence ID" value="MPN33290.1"/>
    <property type="molecule type" value="Genomic_DNA"/>
</dbReference>
<dbReference type="AlphaFoldDB" id="A0A645H3L6"/>
<dbReference type="PANTHER" id="PTHR45138">
    <property type="entry name" value="REGULATORY COMPONENTS OF SENSORY TRANSDUCTION SYSTEM"/>
    <property type="match status" value="1"/>
</dbReference>
<dbReference type="GO" id="GO:1902201">
    <property type="term" value="P:negative regulation of bacterial-type flagellum-dependent cell motility"/>
    <property type="evidence" value="ECO:0007669"/>
    <property type="project" value="TreeGrafter"/>
</dbReference>
<dbReference type="SUPFAM" id="SSF55073">
    <property type="entry name" value="Nucleotide cyclase"/>
    <property type="match status" value="1"/>
</dbReference>
<organism evidence="2">
    <name type="scientific">bioreactor metagenome</name>
    <dbReference type="NCBI Taxonomy" id="1076179"/>
    <lineage>
        <taxon>unclassified sequences</taxon>
        <taxon>metagenomes</taxon>
        <taxon>ecological metagenomes</taxon>
    </lineage>
</organism>
<evidence type="ECO:0000259" key="1">
    <source>
        <dbReference type="PROSITE" id="PS50887"/>
    </source>
</evidence>
<dbReference type="InterPro" id="IPR050469">
    <property type="entry name" value="Diguanylate_Cyclase"/>
</dbReference>
<dbReference type="FunFam" id="3.30.70.270:FF:000001">
    <property type="entry name" value="Diguanylate cyclase domain protein"/>
    <property type="match status" value="1"/>
</dbReference>
<dbReference type="GO" id="GO:0052621">
    <property type="term" value="F:diguanylate cyclase activity"/>
    <property type="evidence" value="ECO:0007669"/>
    <property type="project" value="TreeGrafter"/>
</dbReference>
<sequence length="187" mass="22212">MLFYGMALAWNSVSISLLIIYINIQSRAINSDYLTGLYNRRRFENYFEDISRIAFNRKFLLLMLDVDNFKRINDKWGHRMGDRALERCAVILKKCFHNDDFIARYGGDEFVVLLEIKNEEDIEAIIRRLKSMTAKYPPTENQPFEISFSIGHAIYPKESTDPKKLFQIADSRMYEEKRKLYLRIKNS</sequence>
<dbReference type="NCBIfam" id="TIGR00254">
    <property type="entry name" value="GGDEF"/>
    <property type="match status" value="1"/>
</dbReference>
<dbReference type="InterPro" id="IPR043128">
    <property type="entry name" value="Rev_trsase/Diguanyl_cyclase"/>
</dbReference>
<dbReference type="SMART" id="SM00267">
    <property type="entry name" value="GGDEF"/>
    <property type="match status" value="1"/>
</dbReference>
<protein>
    <recommendedName>
        <fullName evidence="1">GGDEF domain-containing protein</fullName>
    </recommendedName>
</protein>
<proteinExistence type="predicted"/>
<dbReference type="Gene3D" id="3.30.70.270">
    <property type="match status" value="1"/>
</dbReference>
<name>A0A645H3L6_9ZZZZ</name>
<dbReference type="InterPro" id="IPR000160">
    <property type="entry name" value="GGDEF_dom"/>
</dbReference>
<dbReference type="Pfam" id="PF00990">
    <property type="entry name" value="GGDEF"/>
    <property type="match status" value="1"/>
</dbReference>
<dbReference type="PROSITE" id="PS50887">
    <property type="entry name" value="GGDEF"/>
    <property type="match status" value="1"/>
</dbReference>
<comment type="caution">
    <text evidence="2">The sequence shown here is derived from an EMBL/GenBank/DDBJ whole genome shotgun (WGS) entry which is preliminary data.</text>
</comment>
<gene>
    <name evidence="2" type="ORF">SDC9_180775</name>
</gene>
<dbReference type="InterPro" id="IPR029787">
    <property type="entry name" value="Nucleotide_cyclase"/>
</dbReference>
<evidence type="ECO:0000313" key="2">
    <source>
        <dbReference type="EMBL" id="MPN33290.1"/>
    </source>
</evidence>
<dbReference type="GO" id="GO:0043709">
    <property type="term" value="P:cell adhesion involved in single-species biofilm formation"/>
    <property type="evidence" value="ECO:0007669"/>
    <property type="project" value="TreeGrafter"/>
</dbReference>
<dbReference type="PANTHER" id="PTHR45138:SF9">
    <property type="entry name" value="DIGUANYLATE CYCLASE DGCM-RELATED"/>
    <property type="match status" value="1"/>
</dbReference>